<evidence type="ECO:0000256" key="1">
    <source>
        <dbReference type="ARBA" id="ARBA00022763"/>
    </source>
</evidence>
<accession>A0A7R9F7Y7</accession>
<evidence type="ECO:0000256" key="2">
    <source>
        <dbReference type="ARBA" id="ARBA00023204"/>
    </source>
</evidence>
<dbReference type="AlphaFoldDB" id="A0A7R9F7Y7"/>
<evidence type="ECO:0000259" key="3">
    <source>
        <dbReference type="Pfam" id="PF12826"/>
    </source>
</evidence>
<dbReference type="InterPro" id="IPR010994">
    <property type="entry name" value="RuvA_2-like"/>
</dbReference>
<dbReference type="GO" id="GO:0036297">
    <property type="term" value="P:interstrand cross-link repair"/>
    <property type="evidence" value="ECO:0007669"/>
    <property type="project" value="InterPro"/>
</dbReference>
<dbReference type="InterPro" id="IPR040646">
    <property type="entry name" value="PND"/>
</dbReference>
<dbReference type="SUPFAM" id="SSF47781">
    <property type="entry name" value="RuvA domain 2-like"/>
    <property type="match status" value="1"/>
</dbReference>
<dbReference type="InterPro" id="IPR041663">
    <property type="entry name" value="DisA/LigA_HHH"/>
</dbReference>
<dbReference type="Gene3D" id="1.10.150.20">
    <property type="entry name" value="5' to 3' exonuclease, C-terminal subdomain"/>
    <property type="match status" value="1"/>
</dbReference>
<keyword evidence="1" id="KW-0227">DNA damage</keyword>
<dbReference type="Pfam" id="PF17949">
    <property type="entry name" value="PND"/>
    <property type="match status" value="1"/>
</dbReference>
<dbReference type="Pfam" id="PF12826">
    <property type="entry name" value="HHH_2"/>
    <property type="match status" value="1"/>
</dbReference>
<dbReference type="GO" id="GO:0043240">
    <property type="term" value="C:Fanconi anaemia nuclear complex"/>
    <property type="evidence" value="ECO:0007669"/>
    <property type="project" value="InterPro"/>
</dbReference>
<feature type="domain" description="DisA/LigA helix-hairpin-helix motif" evidence="3">
    <location>
        <begin position="173"/>
        <end position="224"/>
    </location>
</feature>
<feature type="domain" description="Fanconi anemia core complex-associated protein 24 pseudonuclease" evidence="4">
    <location>
        <begin position="14"/>
        <end position="137"/>
    </location>
</feature>
<dbReference type="PANTHER" id="PTHR31786:SF2">
    <property type="entry name" value="FANCONI ANEMIA CORE COMPLEX-ASSOCIATED PROTEIN 24"/>
    <property type="match status" value="1"/>
</dbReference>
<gene>
    <name evidence="5" type="ORF">TBIB3V08_LOCUS10042</name>
</gene>
<dbReference type="InterPro" id="IPR026985">
    <property type="entry name" value="FAAP24"/>
</dbReference>
<proteinExistence type="predicted"/>
<reference evidence="5" key="1">
    <citation type="submission" date="2020-11" db="EMBL/GenBank/DDBJ databases">
        <authorList>
            <person name="Tran Van P."/>
        </authorList>
    </citation>
    <scope>NUCLEOTIDE SEQUENCE</scope>
</reference>
<sequence>MNLGNELIPKRGFKLPPNHILANIKWRSTQIGKALSCMKRAVTFSDAMGLVDFCTSEDYFVIYLTEAELIAGTSYRKKLQAFNEFHKDQTIVVTVWNILTSKQFSQLQDFVVDNDLRLFLMPIGSQRELPLLLDHMVRQALTNQHNLSKTLQAKEEKLMEGVGVSLLRFVELIPGVGKKKARTLLETYGNLSKLLNAPKSSLIAAVGRQTADNIYDFLGKPKALQEINVLPDNI</sequence>
<dbReference type="EMBL" id="OD569179">
    <property type="protein sequence ID" value="CAD7447735.1"/>
    <property type="molecule type" value="Genomic_DNA"/>
</dbReference>
<dbReference type="PANTHER" id="PTHR31786">
    <property type="entry name" value="FANCONI ANEMIA CORE COMPLEX-ASSOCIATED PROTEIN 24"/>
    <property type="match status" value="1"/>
</dbReference>
<organism evidence="5">
    <name type="scientific">Timema bartmani</name>
    <dbReference type="NCBI Taxonomy" id="61472"/>
    <lineage>
        <taxon>Eukaryota</taxon>
        <taxon>Metazoa</taxon>
        <taxon>Ecdysozoa</taxon>
        <taxon>Arthropoda</taxon>
        <taxon>Hexapoda</taxon>
        <taxon>Insecta</taxon>
        <taxon>Pterygota</taxon>
        <taxon>Neoptera</taxon>
        <taxon>Polyneoptera</taxon>
        <taxon>Phasmatodea</taxon>
        <taxon>Timematodea</taxon>
        <taxon>Timematoidea</taxon>
        <taxon>Timematidae</taxon>
        <taxon>Timema</taxon>
    </lineage>
</organism>
<evidence type="ECO:0000259" key="4">
    <source>
        <dbReference type="Pfam" id="PF17949"/>
    </source>
</evidence>
<dbReference type="Gene3D" id="3.40.50.10130">
    <property type="match status" value="1"/>
</dbReference>
<keyword evidence="2" id="KW-0234">DNA repair</keyword>
<name>A0A7R9F7Y7_9NEOP</name>
<dbReference type="GO" id="GO:0003682">
    <property type="term" value="F:chromatin binding"/>
    <property type="evidence" value="ECO:0007669"/>
    <property type="project" value="TreeGrafter"/>
</dbReference>
<protein>
    <submittedName>
        <fullName evidence="5">Uncharacterized protein</fullName>
    </submittedName>
</protein>
<evidence type="ECO:0000313" key="5">
    <source>
        <dbReference type="EMBL" id="CAD7447735.1"/>
    </source>
</evidence>